<feature type="domain" description="Glycoside hydrolase family 29 N-terminal" evidence="7">
    <location>
        <begin position="35"/>
        <end position="361"/>
    </location>
</feature>
<dbReference type="Pfam" id="PF01120">
    <property type="entry name" value="Alpha_L_fucos"/>
    <property type="match status" value="1"/>
</dbReference>
<dbReference type="SUPFAM" id="SSF51445">
    <property type="entry name" value="(Trans)glycosidases"/>
    <property type="match status" value="1"/>
</dbReference>
<evidence type="ECO:0000256" key="5">
    <source>
        <dbReference type="ARBA" id="ARBA00022801"/>
    </source>
</evidence>
<dbReference type="PANTHER" id="PTHR10030">
    <property type="entry name" value="ALPHA-L-FUCOSIDASE"/>
    <property type="match status" value="1"/>
</dbReference>
<comment type="similarity">
    <text evidence="2">Belongs to the glycosyl hydrolase 29 family.</text>
</comment>
<dbReference type="EMBL" id="BAAAZI010000006">
    <property type="protein sequence ID" value="GAA4136852.1"/>
    <property type="molecule type" value="Genomic_DNA"/>
</dbReference>
<gene>
    <name evidence="8" type="ORF">GCM10022216_12400</name>
</gene>
<dbReference type="Gene3D" id="3.20.20.80">
    <property type="entry name" value="Glycosidases"/>
    <property type="match status" value="1"/>
</dbReference>
<accession>A0ABP7YIX4</accession>
<dbReference type="RefSeq" id="WP_344673751.1">
    <property type="nucleotide sequence ID" value="NZ_BAAAZI010000006.1"/>
</dbReference>
<dbReference type="InterPro" id="IPR000933">
    <property type="entry name" value="Glyco_hydro_29"/>
</dbReference>
<dbReference type="InterPro" id="IPR057739">
    <property type="entry name" value="Glyco_hydro_29_N"/>
</dbReference>
<reference evidence="9" key="1">
    <citation type="journal article" date="2019" name="Int. J. Syst. Evol. Microbiol.">
        <title>The Global Catalogue of Microorganisms (GCM) 10K type strain sequencing project: providing services to taxonomists for standard genome sequencing and annotation.</title>
        <authorList>
            <consortium name="The Broad Institute Genomics Platform"/>
            <consortium name="The Broad Institute Genome Sequencing Center for Infectious Disease"/>
            <person name="Wu L."/>
            <person name="Ma J."/>
        </authorList>
    </citation>
    <scope>NUCLEOTIDE SEQUENCE [LARGE SCALE GENOMIC DNA]</scope>
    <source>
        <strain evidence="9">JCM 16704</strain>
    </source>
</reference>
<comment type="function">
    <text evidence="1">Alpha-L-fucosidase is responsible for hydrolyzing the alpha-1,6-linked fucose joined to the reducing-end N-acetylglucosamine of the carbohydrate moieties of glycoproteins.</text>
</comment>
<dbReference type="SMART" id="SM00812">
    <property type="entry name" value="Alpha_L_fucos"/>
    <property type="match status" value="1"/>
</dbReference>
<keyword evidence="4" id="KW-0732">Signal</keyword>
<keyword evidence="6" id="KW-0326">Glycosidase</keyword>
<name>A0ABP7YIX4_9SPHI</name>
<dbReference type="InterPro" id="IPR016286">
    <property type="entry name" value="FUC_metazoa-typ"/>
</dbReference>
<dbReference type="PANTHER" id="PTHR10030:SF37">
    <property type="entry name" value="ALPHA-L-FUCOSIDASE-RELATED"/>
    <property type="match status" value="1"/>
</dbReference>
<dbReference type="EC" id="3.2.1.51" evidence="3"/>
<protein>
    <recommendedName>
        <fullName evidence="3">alpha-L-fucosidase</fullName>
        <ecNumber evidence="3">3.2.1.51</ecNumber>
    </recommendedName>
</protein>
<dbReference type="PRINTS" id="PR00741">
    <property type="entry name" value="GLHYDRLASE29"/>
</dbReference>
<evidence type="ECO:0000313" key="9">
    <source>
        <dbReference type="Proteomes" id="UP001500101"/>
    </source>
</evidence>
<dbReference type="Proteomes" id="UP001500101">
    <property type="component" value="Unassembled WGS sequence"/>
</dbReference>
<evidence type="ECO:0000256" key="3">
    <source>
        <dbReference type="ARBA" id="ARBA00012662"/>
    </source>
</evidence>
<evidence type="ECO:0000256" key="1">
    <source>
        <dbReference type="ARBA" id="ARBA00004071"/>
    </source>
</evidence>
<evidence type="ECO:0000256" key="6">
    <source>
        <dbReference type="ARBA" id="ARBA00023295"/>
    </source>
</evidence>
<evidence type="ECO:0000259" key="7">
    <source>
        <dbReference type="Pfam" id="PF01120"/>
    </source>
</evidence>
<keyword evidence="5" id="KW-0378">Hydrolase</keyword>
<evidence type="ECO:0000313" key="8">
    <source>
        <dbReference type="EMBL" id="GAA4136852.1"/>
    </source>
</evidence>
<sequence>MNLNSLNPNFRKVGFALLICILFTGNVFAQSKDWKEKSIENKEERMQWWKNDRFGMFIHWGLYALPARHEWVQQREQIDHDTYKKKYFDLFNPDLYHPEEWAAAAKEAGMKYVVLTAKHHEGFCLWDTKTSDFNAAKTPYGKDLIKPFVEACRKNDLKIGFYFSVIDWYHPDFLIDNTHPLRNSKDARSKNKDKNMDVFRKYLKDQLRELLSNYGKIDLLFWDFSYPGEDGKGHQDWDSEGLVKMARTLQPNIIMNDRLDLGSDAWGWDYKTPEQFMPQTSPTVNGVKVPWETCQTFSGSWGYHRDENTWKSSNQLIAMLIEVVSKGGNLLLNVGPTARGNFDDRAMERLQEMGKWMRLNSKAIYGCTEAPAGFNKPDNSMLTYNPKTNRLYVHLLQYPFKTLYLPGFKGKVKYAQFLHDNSEIKYSSRSSAKDGEHMTITAGENDLIVDLPVVKPDVQIPVIELILND</sequence>
<dbReference type="PIRSF" id="PIRSF001092">
    <property type="entry name" value="Alpha-L-fucosidase"/>
    <property type="match status" value="1"/>
</dbReference>
<organism evidence="8 9">
    <name type="scientific">Sphingobacterium kyonggiense</name>
    <dbReference type="NCBI Taxonomy" id="714075"/>
    <lineage>
        <taxon>Bacteria</taxon>
        <taxon>Pseudomonadati</taxon>
        <taxon>Bacteroidota</taxon>
        <taxon>Sphingobacteriia</taxon>
        <taxon>Sphingobacteriales</taxon>
        <taxon>Sphingobacteriaceae</taxon>
        <taxon>Sphingobacterium</taxon>
    </lineage>
</organism>
<comment type="caution">
    <text evidence="8">The sequence shown here is derived from an EMBL/GenBank/DDBJ whole genome shotgun (WGS) entry which is preliminary data.</text>
</comment>
<evidence type="ECO:0000256" key="2">
    <source>
        <dbReference type="ARBA" id="ARBA00007951"/>
    </source>
</evidence>
<proteinExistence type="inferred from homology"/>
<dbReference type="InterPro" id="IPR017853">
    <property type="entry name" value="GH"/>
</dbReference>
<evidence type="ECO:0000256" key="4">
    <source>
        <dbReference type="ARBA" id="ARBA00022729"/>
    </source>
</evidence>
<keyword evidence="9" id="KW-1185">Reference proteome</keyword>